<dbReference type="RefSeq" id="WP_188431312.1">
    <property type="nucleotide sequence ID" value="NZ_BMEX01000004.1"/>
</dbReference>
<name>A0ABQ1GEU5_9BACL</name>
<reference evidence="3" key="1">
    <citation type="journal article" date="2019" name="Int. J. Syst. Evol. Microbiol.">
        <title>The Global Catalogue of Microorganisms (GCM) 10K type strain sequencing project: providing services to taxonomists for standard genome sequencing and annotation.</title>
        <authorList>
            <consortium name="The Broad Institute Genomics Platform"/>
            <consortium name="The Broad Institute Genome Sequencing Center for Infectious Disease"/>
            <person name="Wu L."/>
            <person name="Ma J."/>
        </authorList>
    </citation>
    <scope>NUCLEOTIDE SEQUENCE [LARGE SCALE GENOMIC DNA]</scope>
    <source>
        <strain evidence="3">CGMCC 1.12404</strain>
    </source>
</reference>
<keyword evidence="1" id="KW-0812">Transmembrane</keyword>
<sequence>MKKKGKKYWSKGFYILISVIVVPTLLTILLTAFEDTTNEWMMRIGGNEPAAIKAKRLAGSGELIHSDCARLGMKLEDVLKKCPQPVYRLTEHQTEKPYHFIEKLRIQGEENRIFTYSFTDRILTEMEVSDPAFKQVPFPQVRKAFEDVEHQSLEQTNQYSYKVSSNQITFIYDNTKKLTSIRVKSLHPLPPGQASWTWGTEHHAKPEKEIPFTGISSVMQRLKPMIEAGDPPAYDCGPLGSTYDQIKKHCKDPVTRSKLDVKKKKRQVRYEYKNRRITLSLRHDRLTRIDIREKGEPWPIHPENVRKIFGKPKKQTDTKLFYPVKENTVIFTFTAQKQLHGITVTRTKEMERKMRPDTSLDEKFIY</sequence>
<evidence type="ECO:0000313" key="3">
    <source>
        <dbReference type="Proteomes" id="UP000617979"/>
    </source>
</evidence>
<evidence type="ECO:0000313" key="2">
    <source>
        <dbReference type="EMBL" id="GGA42259.1"/>
    </source>
</evidence>
<keyword evidence="1" id="KW-0472">Membrane</keyword>
<accession>A0ABQ1GEU5</accession>
<comment type="caution">
    <text evidence="2">The sequence shown here is derived from an EMBL/GenBank/DDBJ whole genome shotgun (WGS) entry which is preliminary data.</text>
</comment>
<keyword evidence="3" id="KW-1185">Reference proteome</keyword>
<keyword evidence="1" id="KW-1133">Transmembrane helix</keyword>
<gene>
    <name evidence="2" type="ORF">GCM10007416_14040</name>
</gene>
<protein>
    <submittedName>
        <fullName evidence="2">Uncharacterized protein</fullName>
    </submittedName>
</protein>
<evidence type="ECO:0000256" key="1">
    <source>
        <dbReference type="SAM" id="Phobius"/>
    </source>
</evidence>
<feature type="transmembrane region" description="Helical" evidence="1">
    <location>
        <begin position="12"/>
        <end position="33"/>
    </location>
</feature>
<organism evidence="2 3">
    <name type="scientific">Kroppenstedtia guangzhouensis</name>
    <dbReference type="NCBI Taxonomy" id="1274356"/>
    <lineage>
        <taxon>Bacteria</taxon>
        <taxon>Bacillati</taxon>
        <taxon>Bacillota</taxon>
        <taxon>Bacilli</taxon>
        <taxon>Bacillales</taxon>
        <taxon>Thermoactinomycetaceae</taxon>
        <taxon>Kroppenstedtia</taxon>
    </lineage>
</organism>
<dbReference type="EMBL" id="BMEX01000004">
    <property type="protein sequence ID" value="GGA42259.1"/>
    <property type="molecule type" value="Genomic_DNA"/>
</dbReference>
<dbReference type="Proteomes" id="UP000617979">
    <property type="component" value="Unassembled WGS sequence"/>
</dbReference>
<proteinExistence type="predicted"/>